<feature type="transmembrane region" description="Helical" evidence="6">
    <location>
        <begin position="48"/>
        <end position="70"/>
    </location>
</feature>
<dbReference type="GO" id="GO:0005886">
    <property type="term" value="C:plasma membrane"/>
    <property type="evidence" value="ECO:0007669"/>
    <property type="project" value="UniProtKB-SubCell"/>
</dbReference>
<feature type="transmembrane region" description="Helical" evidence="6">
    <location>
        <begin position="109"/>
        <end position="127"/>
    </location>
</feature>
<feature type="transmembrane region" description="Helical" evidence="6">
    <location>
        <begin position="254"/>
        <end position="276"/>
    </location>
</feature>
<accession>A0A1V4EWZ8</accession>
<keyword evidence="5 6" id="KW-0472">Membrane</keyword>
<keyword evidence="2" id="KW-1003">Cell membrane</keyword>
<evidence type="ECO:0000256" key="2">
    <source>
        <dbReference type="ARBA" id="ARBA00022475"/>
    </source>
</evidence>
<evidence type="ECO:0000256" key="4">
    <source>
        <dbReference type="ARBA" id="ARBA00022989"/>
    </source>
</evidence>
<feature type="transmembrane region" description="Helical" evidence="6">
    <location>
        <begin position="225"/>
        <end position="248"/>
    </location>
</feature>
<keyword evidence="3 6" id="KW-0812">Transmembrane</keyword>
<sequence>MFYTRMILEVIAGLLVFITGLFTLRSGMGELSNRESMQLIERLVKTPFRGLITGIVATAMLQSGAAVTILSMGLVAAGTLRFADTIGIILGSNIGSTLTVGLLSLNLDAFGPYLVAAGSLAFLASFLTPHRKSKRTRPKTSAQKRMRAWGLSIIGFGTLFVGFGLMTHATMPLASSPWVTHLLLQAGRHPLLGITAGTVVTAMIGSSSASTALTMSLAKAGTLPLLAGIAIVFGNNIGTCATALLASIGGTRDVLRVAAFHILLNVLGTFMFFLALKPFAQLVKSVTSDPVSQIVVAHVLFNVISSFAALPFSRLFARVLTYAIPDRRLSL</sequence>
<dbReference type="GO" id="GO:0005436">
    <property type="term" value="F:sodium:phosphate symporter activity"/>
    <property type="evidence" value="ECO:0007669"/>
    <property type="project" value="InterPro"/>
</dbReference>
<evidence type="ECO:0000313" key="7">
    <source>
        <dbReference type="EMBL" id="OPG17463.1"/>
    </source>
</evidence>
<dbReference type="Pfam" id="PF02690">
    <property type="entry name" value="Na_Pi_cotrans"/>
    <property type="match status" value="2"/>
</dbReference>
<dbReference type="NCBIfam" id="NF037997">
    <property type="entry name" value="Na_Pi_symport"/>
    <property type="match status" value="1"/>
</dbReference>
<dbReference type="RefSeq" id="WP_079289762.1">
    <property type="nucleotide sequence ID" value="NZ_MWPS01000003.1"/>
</dbReference>
<feature type="transmembrane region" description="Helical" evidence="6">
    <location>
        <begin position="148"/>
        <end position="171"/>
    </location>
</feature>
<dbReference type="GO" id="GO:0044341">
    <property type="term" value="P:sodium-dependent phosphate transport"/>
    <property type="evidence" value="ECO:0007669"/>
    <property type="project" value="InterPro"/>
</dbReference>
<protein>
    <recommendedName>
        <fullName evidence="9">Na/Pi cotransporter</fullName>
    </recommendedName>
</protein>
<feature type="transmembrane region" description="Helical" evidence="6">
    <location>
        <begin position="82"/>
        <end position="103"/>
    </location>
</feature>
<organism evidence="7 8">
    <name type="scientific">Ferroacidibacillus organovorans</name>
    <dbReference type="NCBI Taxonomy" id="1765683"/>
    <lineage>
        <taxon>Bacteria</taxon>
        <taxon>Bacillati</taxon>
        <taxon>Bacillota</taxon>
        <taxon>Bacilli</taxon>
        <taxon>Bacillales</taxon>
        <taxon>Alicyclobacillaceae</taxon>
        <taxon>Ferroacidibacillus</taxon>
    </lineage>
</organism>
<keyword evidence="8" id="KW-1185">Reference proteome</keyword>
<dbReference type="InterPro" id="IPR003841">
    <property type="entry name" value="Na/Pi_transpt"/>
</dbReference>
<gene>
    <name evidence="7" type="ORF">B2M26_01670</name>
</gene>
<feature type="transmembrane region" description="Helical" evidence="6">
    <location>
        <begin position="7"/>
        <end position="28"/>
    </location>
</feature>
<name>A0A1V4EWZ8_9BACL</name>
<evidence type="ECO:0000256" key="5">
    <source>
        <dbReference type="ARBA" id="ARBA00023136"/>
    </source>
</evidence>
<comment type="subcellular location">
    <subcellularLocation>
        <location evidence="1">Cell membrane</location>
        <topology evidence="1">Multi-pass membrane protein</topology>
    </subcellularLocation>
</comment>
<dbReference type="Proteomes" id="UP000190229">
    <property type="component" value="Unassembled WGS sequence"/>
</dbReference>
<keyword evidence="4 6" id="KW-1133">Transmembrane helix</keyword>
<evidence type="ECO:0000256" key="1">
    <source>
        <dbReference type="ARBA" id="ARBA00004651"/>
    </source>
</evidence>
<comment type="caution">
    <text evidence="7">The sequence shown here is derived from an EMBL/GenBank/DDBJ whole genome shotgun (WGS) entry which is preliminary data.</text>
</comment>
<dbReference type="PANTHER" id="PTHR10010">
    <property type="entry name" value="SOLUTE CARRIER FAMILY 34 SODIUM PHOSPHATE , MEMBER 2-RELATED"/>
    <property type="match status" value="1"/>
</dbReference>
<evidence type="ECO:0008006" key="9">
    <source>
        <dbReference type="Google" id="ProtNLM"/>
    </source>
</evidence>
<dbReference type="PANTHER" id="PTHR10010:SF46">
    <property type="entry name" value="SODIUM-DEPENDENT PHOSPHATE TRANSPORT PROTEIN 2B"/>
    <property type="match status" value="1"/>
</dbReference>
<reference evidence="7 8" key="1">
    <citation type="submission" date="2017-02" db="EMBL/GenBank/DDBJ databases">
        <title>Draft genome of Acidibacillus ferrooxidans Huett2.</title>
        <authorList>
            <person name="Schopf S."/>
        </authorList>
    </citation>
    <scope>NUCLEOTIDE SEQUENCE [LARGE SCALE GENOMIC DNA]</scope>
    <source>
        <strain evidence="7 8">Huett2</strain>
    </source>
</reference>
<evidence type="ECO:0000313" key="8">
    <source>
        <dbReference type="Proteomes" id="UP000190229"/>
    </source>
</evidence>
<evidence type="ECO:0000256" key="3">
    <source>
        <dbReference type="ARBA" id="ARBA00022692"/>
    </source>
</evidence>
<dbReference type="AlphaFoldDB" id="A0A1V4EWZ8"/>
<evidence type="ECO:0000256" key="6">
    <source>
        <dbReference type="SAM" id="Phobius"/>
    </source>
</evidence>
<dbReference type="EMBL" id="MWPS01000003">
    <property type="protein sequence ID" value="OPG17463.1"/>
    <property type="molecule type" value="Genomic_DNA"/>
</dbReference>
<proteinExistence type="predicted"/>